<dbReference type="SUPFAM" id="SSF46689">
    <property type="entry name" value="Homeodomain-like"/>
    <property type="match status" value="1"/>
</dbReference>
<dbReference type="OrthoDB" id="9816214at2"/>
<dbReference type="PANTHER" id="PTHR43280:SF32">
    <property type="entry name" value="TRANSCRIPTIONAL REGULATORY PROTEIN"/>
    <property type="match status" value="1"/>
</dbReference>
<dbReference type="Proteomes" id="UP000253961">
    <property type="component" value="Unassembled WGS sequence"/>
</dbReference>
<evidence type="ECO:0000256" key="3">
    <source>
        <dbReference type="ARBA" id="ARBA00023163"/>
    </source>
</evidence>
<proteinExistence type="predicted"/>
<gene>
    <name evidence="5" type="ORF">DU508_11935</name>
</gene>
<dbReference type="RefSeq" id="WP_115403039.1">
    <property type="nucleotide sequence ID" value="NZ_QPKV01000004.1"/>
</dbReference>
<dbReference type="InterPro" id="IPR009057">
    <property type="entry name" value="Homeodomain-like_sf"/>
</dbReference>
<dbReference type="GO" id="GO:0003700">
    <property type="term" value="F:DNA-binding transcription factor activity"/>
    <property type="evidence" value="ECO:0007669"/>
    <property type="project" value="InterPro"/>
</dbReference>
<dbReference type="InterPro" id="IPR018060">
    <property type="entry name" value="HTH_AraC"/>
</dbReference>
<keyword evidence="3" id="KW-0804">Transcription</keyword>
<feature type="domain" description="HTH araC/xylS-type" evidence="4">
    <location>
        <begin position="198"/>
        <end position="303"/>
    </location>
</feature>
<evidence type="ECO:0000256" key="2">
    <source>
        <dbReference type="ARBA" id="ARBA00023125"/>
    </source>
</evidence>
<dbReference type="GO" id="GO:0043565">
    <property type="term" value="F:sequence-specific DNA binding"/>
    <property type="evidence" value="ECO:0007669"/>
    <property type="project" value="InterPro"/>
</dbReference>
<name>A0A369PVM2_9SPHI</name>
<protein>
    <submittedName>
        <fullName evidence="5">AraC family transcriptional regulator</fullName>
    </submittedName>
</protein>
<dbReference type="EMBL" id="QPKV01000004">
    <property type="protein sequence ID" value="RDC56310.1"/>
    <property type="molecule type" value="Genomic_DNA"/>
</dbReference>
<dbReference type="Gene3D" id="1.10.10.60">
    <property type="entry name" value="Homeodomain-like"/>
    <property type="match status" value="1"/>
</dbReference>
<keyword evidence="2" id="KW-0238">DNA-binding</keyword>
<accession>A0A369PVM2</accession>
<dbReference type="SMART" id="SM00342">
    <property type="entry name" value="HTH_ARAC"/>
    <property type="match status" value="1"/>
</dbReference>
<dbReference type="AlphaFoldDB" id="A0A369PVM2"/>
<reference evidence="5 6" key="1">
    <citation type="submission" date="2018-07" db="EMBL/GenBank/DDBJ databases">
        <title>Pedobacter sp. nov., isolated from soil.</title>
        <authorList>
            <person name="Zhou L.Y."/>
            <person name="Du Z.J."/>
        </authorList>
    </citation>
    <scope>NUCLEOTIDE SEQUENCE [LARGE SCALE GENOMIC DNA]</scope>
    <source>
        <strain evidence="5 6">JDX94</strain>
    </source>
</reference>
<organism evidence="5 6">
    <name type="scientific">Pedobacter chinensis</name>
    <dbReference type="NCBI Taxonomy" id="2282421"/>
    <lineage>
        <taxon>Bacteria</taxon>
        <taxon>Pseudomonadati</taxon>
        <taxon>Bacteroidota</taxon>
        <taxon>Sphingobacteriia</taxon>
        <taxon>Sphingobacteriales</taxon>
        <taxon>Sphingobacteriaceae</taxon>
        <taxon>Pedobacter</taxon>
    </lineage>
</organism>
<comment type="caution">
    <text evidence="5">The sequence shown here is derived from an EMBL/GenBank/DDBJ whole genome shotgun (WGS) entry which is preliminary data.</text>
</comment>
<evidence type="ECO:0000313" key="5">
    <source>
        <dbReference type="EMBL" id="RDC56310.1"/>
    </source>
</evidence>
<keyword evidence="6" id="KW-1185">Reference proteome</keyword>
<sequence length="305" mass="35429">MKKQNAPYIINSISEQHRFLGLPKPKHPMISVFSLESISNKELNLLEHFILNFYCIAIKKNFAGKIKYGQHYYDYDEGIMSFISPNQLLSHIQTDDVPAAGICLVFHPDFLMGYDLAKKIKNYGFFSYELTEALHLSEQEETIVENILRNIETEYQSNIDNFSQDVIIAQIELLLQYSNRFYNRQFITRKPANEEILIRLENLLNNYFNDEKMLVSGLPPVQQIAEQLNVSANYLSDMLRSITGQTTQQHIHSKLIEKAKELLTTTSLSVSEIAYQLGFEYPQSFNKLFKKKTNLTPIEFKQSFN</sequence>
<evidence type="ECO:0000259" key="4">
    <source>
        <dbReference type="PROSITE" id="PS01124"/>
    </source>
</evidence>
<dbReference type="Pfam" id="PF12833">
    <property type="entry name" value="HTH_18"/>
    <property type="match status" value="1"/>
</dbReference>
<dbReference type="PANTHER" id="PTHR43280">
    <property type="entry name" value="ARAC-FAMILY TRANSCRIPTIONAL REGULATOR"/>
    <property type="match status" value="1"/>
</dbReference>
<evidence type="ECO:0000313" key="6">
    <source>
        <dbReference type="Proteomes" id="UP000253961"/>
    </source>
</evidence>
<evidence type="ECO:0000256" key="1">
    <source>
        <dbReference type="ARBA" id="ARBA00023015"/>
    </source>
</evidence>
<keyword evidence="1" id="KW-0805">Transcription regulation</keyword>
<dbReference type="PROSITE" id="PS01124">
    <property type="entry name" value="HTH_ARAC_FAMILY_2"/>
    <property type="match status" value="1"/>
</dbReference>